<gene>
    <name evidence="1" type="ORF">DSM106972_066850</name>
</gene>
<keyword evidence="2" id="KW-1185">Reference proteome</keyword>
<reference evidence="1" key="2">
    <citation type="journal article" date="2019" name="Genome Biol. Evol.">
        <title>Day and night: Metabolic profiles and evolutionary relationships of six axenic non-marine cyanobacteria.</title>
        <authorList>
            <person name="Will S.E."/>
            <person name="Henke P."/>
            <person name="Boedeker C."/>
            <person name="Huang S."/>
            <person name="Brinkmann H."/>
            <person name="Rohde M."/>
            <person name="Jarek M."/>
            <person name="Friedl T."/>
            <person name="Seufert S."/>
            <person name="Schumacher M."/>
            <person name="Overmann J."/>
            <person name="Neumann-Schaal M."/>
            <person name="Petersen J."/>
        </authorList>
    </citation>
    <scope>NUCLEOTIDE SEQUENCE [LARGE SCALE GENOMIC DNA]</scope>
    <source>
        <strain evidence="1">PCC 7102</strain>
    </source>
</reference>
<accession>A0A433V663</accession>
<protein>
    <submittedName>
        <fullName evidence="1">Uncharacterized protein</fullName>
    </submittedName>
</protein>
<sequence>MSVKLTFWLVLALWILKILQPGYLQFYGWRHVVTLAQKLQSSSAAVPTSSLTTRTDTSSIQECREPNNDFEKVLSSASIGCWANNDSKN</sequence>
<dbReference type="OrthoDB" id="515036at2"/>
<evidence type="ECO:0000313" key="2">
    <source>
        <dbReference type="Proteomes" id="UP000271624"/>
    </source>
</evidence>
<evidence type="ECO:0000313" key="1">
    <source>
        <dbReference type="EMBL" id="RUT01588.1"/>
    </source>
</evidence>
<proteinExistence type="predicted"/>
<dbReference type="Proteomes" id="UP000271624">
    <property type="component" value="Unassembled WGS sequence"/>
</dbReference>
<dbReference type="RefSeq" id="WP_127084848.1">
    <property type="nucleotide sequence ID" value="NZ_RSCL01000019.1"/>
</dbReference>
<dbReference type="AlphaFoldDB" id="A0A433V663"/>
<reference evidence="1" key="1">
    <citation type="submission" date="2018-12" db="EMBL/GenBank/DDBJ databases">
        <authorList>
            <person name="Will S."/>
            <person name="Neumann-Schaal M."/>
            <person name="Henke P."/>
        </authorList>
    </citation>
    <scope>NUCLEOTIDE SEQUENCE</scope>
    <source>
        <strain evidence="1">PCC 7102</strain>
    </source>
</reference>
<comment type="caution">
    <text evidence="1">The sequence shown here is derived from an EMBL/GenBank/DDBJ whole genome shotgun (WGS) entry which is preliminary data.</text>
</comment>
<name>A0A433V663_9CYAN</name>
<dbReference type="EMBL" id="RSCL01000019">
    <property type="protein sequence ID" value="RUT01588.1"/>
    <property type="molecule type" value="Genomic_DNA"/>
</dbReference>
<organism evidence="1 2">
    <name type="scientific">Dulcicalothrix desertica PCC 7102</name>
    <dbReference type="NCBI Taxonomy" id="232991"/>
    <lineage>
        <taxon>Bacteria</taxon>
        <taxon>Bacillati</taxon>
        <taxon>Cyanobacteriota</taxon>
        <taxon>Cyanophyceae</taxon>
        <taxon>Nostocales</taxon>
        <taxon>Calotrichaceae</taxon>
        <taxon>Dulcicalothrix</taxon>
    </lineage>
</organism>